<evidence type="ECO:0008006" key="7">
    <source>
        <dbReference type="Google" id="ProtNLM"/>
    </source>
</evidence>
<sequence>MPDLSHYLRNPGPKETVTGKRCVCSTDNSIVTETVLATLARGGNAADAAIAGALVQAAVEPFMTNHAGTVSLLYREAATGKYHQLHSTGTFPPHLPPFRPTPKTDGGLGRMPPSACIPGFMPGLQAIHQRFGTLPWADLCQDAIRWAETGHPVSSFEYGALLGELDFTTYFPEGRSLYMPGGHLPTVGTLFPNPAMAKTLRRVAEEGPGYMISGGWAVSFVETAVRMGWPISLSDMSANPPRWIEPLRFMHGKFEIVGLSAPEQQGVFLSMVLGILDSLGLRNMAHGSAEHLFSMGHALRLGLYFCGFLGDPTIGPYDTEQLLDGDFHRALARLISGLRPTRDLTDHVRLTDSATFRSDGHGLPGIPSSEIQSRQPSGSCELSIVDAEGNWLQMMNTLQSGGIPGMVVGGIPMIGSHATFAGVSGHFDIKLVAGARMRSIVGHSFILQDGVPVYGLGTPGNVYCTIPQVISNLLDFDLSVQAAIEAPRILPLGEDNRLIVEDRVNAGTVQGLARMGVGVAAMPAYDWHMGSFQMCFRDEAGRLGAAADPRRCGVAGGLD</sequence>
<dbReference type="Pfam" id="PF01019">
    <property type="entry name" value="G_glu_transpept"/>
    <property type="match status" value="1"/>
</dbReference>
<dbReference type="InterPro" id="IPR029055">
    <property type="entry name" value="Ntn_hydrolases_N"/>
</dbReference>
<keyword evidence="2" id="KW-0808">Transferase</keyword>
<dbReference type="InterPro" id="IPR043138">
    <property type="entry name" value="GGT_lsub"/>
</dbReference>
<evidence type="ECO:0000256" key="3">
    <source>
        <dbReference type="ARBA" id="ARBA00022801"/>
    </source>
</evidence>
<proteinExistence type="inferred from homology"/>
<dbReference type="PRINTS" id="PR01210">
    <property type="entry name" value="GGTRANSPTASE"/>
</dbReference>
<evidence type="ECO:0000313" key="5">
    <source>
        <dbReference type="EMBL" id="QKE89303.1"/>
    </source>
</evidence>
<keyword evidence="4" id="KW-0865">Zymogen</keyword>
<protein>
    <recommendedName>
        <fullName evidence="7">Gamma-glutamyltransferase</fullName>
    </recommendedName>
</protein>
<evidence type="ECO:0000256" key="1">
    <source>
        <dbReference type="ARBA" id="ARBA00009381"/>
    </source>
</evidence>
<dbReference type="Gene3D" id="3.60.20.40">
    <property type="match status" value="1"/>
</dbReference>
<dbReference type="GO" id="GO:0016740">
    <property type="term" value="F:transferase activity"/>
    <property type="evidence" value="ECO:0007669"/>
    <property type="project" value="UniProtKB-KW"/>
</dbReference>
<comment type="similarity">
    <text evidence="1">Belongs to the gamma-glutamyltransferase family.</text>
</comment>
<dbReference type="PANTHER" id="PTHR43199">
    <property type="entry name" value="GLUTATHIONE HYDROLASE"/>
    <property type="match status" value="1"/>
</dbReference>
<dbReference type="InterPro" id="IPR043137">
    <property type="entry name" value="GGT_ssub_C"/>
</dbReference>
<keyword evidence="3" id="KW-0378">Hydrolase</keyword>
<accession>A0A6M8HLQ7</accession>
<dbReference type="Gene3D" id="1.10.246.130">
    <property type="match status" value="1"/>
</dbReference>
<dbReference type="GO" id="GO:0016787">
    <property type="term" value="F:hydrolase activity"/>
    <property type="evidence" value="ECO:0007669"/>
    <property type="project" value="UniProtKB-KW"/>
</dbReference>
<gene>
    <name evidence="5" type="ORF">HN018_03985</name>
</gene>
<evidence type="ECO:0000256" key="4">
    <source>
        <dbReference type="ARBA" id="ARBA00023145"/>
    </source>
</evidence>
<reference evidence="5 6" key="1">
    <citation type="journal article" date="2014" name="World J. Microbiol. Biotechnol.">
        <title>Biodiversity and physiological characteristics of Antarctic and Arctic lichens-associated bacteria.</title>
        <authorList>
            <person name="Lee Y.M."/>
            <person name="Kim E.H."/>
            <person name="Lee H.K."/>
            <person name="Hong S.G."/>
        </authorList>
    </citation>
    <scope>NUCLEOTIDE SEQUENCE [LARGE SCALE GENOMIC DNA]</scope>
    <source>
        <strain evidence="5 6">PAMC 26569</strain>
    </source>
</reference>
<dbReference type="RefSeq" id="WP_171836512.1">
    <property type="nucleotide sequence ID" value="NZ_CP053708.1"/>
</dbReference>
<dbReference type="Proteomes" id="UP000500767">
    <property type="component" value="Chromosome"/>
</dbReference>
<dbReference type="SUPFAM" id="SSF56235">
    <property type="entry name" value="N-terminal nucleophile aminohydrolases (Ntn hydrolases)"/>
    <property type="match status" value="1"/>
</dbReference>
<dbReference type="KEGG" id="lck:HN018_03985"/>
<keyword evidence="6" id="KW-1185">Reference proteome</keyword>
<evidence type="ECO:0000313" key="6">
    <source>
        <dbReference type="Proteomes" id="UP000500767"/>
    </source>
</evidence>
<dbReference type="PANTHER" id="PTHR43199:SF1">
    <property type="entry name" value="GLUTATHIONE HYDROLASE PROENZYME"/>
    <property type="match status" value="1"/>
</dbReference>
<name>A0A6M8HLQ7_9PROT</name>
<dbReference type="InterPro" id="IPR051792">
    <property type="entry name" value="GGT_bact"/>
</dbReference>
<organism evidence="5 6">
    <name type="scientific">Lichenicola cladoniae</name>
    <dbReference type="NCBI Taxonomy" id="1484109"/>
    <lineage>
        <taxon>Bacteria</taxon>
        <taxon>Pseudomonadati</taxon>
        <taxon>Pseudomonadota</taxon>
        <taxon>Alphaproteobacteria</taxon>
        <taxon>Acetobacterales</taxon>
        <taxon>Acetobacteraceae</taxon>
        <taxon>Lichenicola</taxon>
    </lineage>
</organism>
<dbReference type="AlphaFoldDB" id="A0A6M8HLQ7"/>
<dbReference type="EMBL" id="CP053708">
    <property type="protein sequence ID" value="QKE89303.1"/>
    <property type="molecule type" value="Genomic_DNA"/>
</dbReference>
<evidence type="ECO:0000256" key="2">
    <source>
        <dbReference type="ARBA" id="ARBA00022679"/>
    </source>
</evidence>